<sequence length="195" mass="22388">MSPEDSANLPAKRLAVPDYYAHVLMEYSDKELKEAVRVAQGGDEKVGDSGSVIERWGKYKEVQIHGDISFKTHVERLVVPDRLKDKKSWVGKVAKAHGWKVTWMSDMEKELRTRSTGRVMDQETWQDKLDCIRRDQEQTLQATKFVTARETAVKWMYEIDDGWQLFDGTLQGPLESLFQEYMASPSATGNWELSA</sequence>
<protein>
    <recommendedName>
        <fullName evidence="3">DNA-directed DNA polymerase</fullName>
    </recommendedName>
</protein>
<dbReference type="Proteomes" id="UP001189429">
    <property type="component" value="Unassembled WGS sequence"/>
</dbReference>
<gene>
    <name evidence="1" type="ORF">PCOR1329_LOCUS55360</name>
</gene>
<evidence type="ECO:0000313" key="2">
    <source>
        <dbReference type="Proteomes" id="UP001189429"/>
    </source>
</evidence>
<keyword evidence="2" id="KW-1185">Reference proteome</keyword>
<organism evidence="1 2">
    <name type="scientific">Prorocentrum cordatum</name>
    <dbReference type="NCBI Taxonomy" id="2364126"/>
    <lineage>
        <taxon>Eukaryota</taxon>
        <taxon>Sar</taxon>
        <taxon>Alveolata</taxon>
        <taxon>Dinophyceae</taxon>
        <taxon>Prorocentrales</taxon>
        <taxon>Prorocentraceae</taxon>
        <taxon>Prorocentrum</taxon>
    </lineage>
</organism>
<reference evidence="1" key="1">
    <citation type="submission" date="2023-10" db="EMBL/GenBank/DDBJ databases">
        <authorList>
            <person name="Chen Y."/>
            <person name="Shah S."/>
            <person name="Dougan E. K."/>
            <person name="Thang M."/>
            <person name="Chan C."/>
        </authorList>
    </citation>
    <scope>NUCLEOTIDE SEQUENCE [LARGE SCALE GENOMIC DNA]</scope>
</reference>
<evidence type="ECO:0008006" key="3">
    <source>
        <dbReference type="Google" id="ProtNLM"/>
    </source>
</evidence>
<dbReference type="EMBL" id="CAUYUJ010016785">
    <property type="protein sequence ID" value="CAK0868822.1"/>
    <property type="molecule type" value="Genomic_DNA"/>
</dbReference>
<name>A0ABN9V7K2_9DINO</name>
<comment type="caution">
    <text evidence="1">The sequence shown here is derived from an EMBL/GenBank/DDBJ whole genome shotgun (WGS) entry which is preliminary data.</text>
</comment>
<proteinExistence type="predicted"/>
<accession>A0ABN9V7K2</accession>
<evidence type="ECO:0000313" key="1">
    <source>
        <dbReference type="EMBL" id="CAK0868822.1"/>
    </source>
</evidence>